<protein>
    <submittedName>
        <fullName evidence="4">Phosphodiesterase/alkaline phosphatase D-like protein</fullName>
    </submittedName>
</protein>
<dbReference type="EMBL" id="VFOP01000001">
    <property type="protein sequence ID" value="TQL49762.1"/>
    <property type="molecule type" value="Genomic_DNA"/>
</dbReference>
<evidence type="ECO:0000313" key="4">
    <source>
        <dbReference type="EMBL" id="TQL49762.1"/>
    </source>
</evidence>
<dbReference type="PANTHER" id="PTHR37031:SF2">
    <property type="entry name" value="PHOD-LIKE PHOSPHATASE METALLOPHOSPHATASE DOMAIN-CONTAINING PROTEIN"/>
    <property type="match status" value="1"/>
</dbReference>
<dbReference type="InterPro" id="IPR038607">
    <property type="entry name" value="PhoD-like_sf"/>
</dbReference>
<dbReference type="PANTHER" id="PTHR37031">
    <property type="entry name" value="METALLOPHOSPHATASE BINDING DOMAIN PROTEIN"/>
    <property type="match status" value="1"/>
</dbReference>
<dbReference type="AlphaFoldDB" id="A0A542YNS6"/>
<dbReference type="Proteomes" id="UP000319516">
    <property type="component" value="Unassembled WGS sequence"/>
</dbReference>
<name>A0A542YNS6_9MICO</name>
<gene>
    <name evidence="4" type="ORF">FB467_0854</name>
</gene>
<dbReference type="Pfam" id="PF25077">
    <property type="entry name" value="DUF7800"/>
    <property type="match status" value="1"/>
</dbReference>
<evidence type="ECO:0000259" key="3">
    <source>
        <dbReference type="Pfam" id="PF25077"/>
    </source>
</evidence>
<feature type="domain" description="DUF7800" evidence="3">
    <location>
        <begin position="18"/>
        <end position="109"/>
    </location>
</feature>
<reference evidence="4 5" key="1">
    <citation type="submission" date="2019-06" db="EMBL/GenBank/DDBJ databases">
        <title>Sequencing the genomes of 1000 actinobacteria strains.</title>
        <authorList>
            <person name="Klenk H.-P."/>
        </authorList>
    </citation>
    <scope>NUCLEOTIDE SEQUENCE [LARGE SCALE GENOMIC DNA]</scope>
    <source>
        <strain evidence="4 5">DSM 12335</strain>
    </source>
</reference>
<evidence type="ECO:0000313" key="5">
    <source>
        <dbReference type="Proteomes" id="UP000319516"/>
    </source>
</evidence>
<dbReference type="Pfam" id="PF09423">
    <property type="entry name" value="PhoD"/>
    <property type="match status" value="1"/>
</dbReference>
<dbReference type="InterPro" id="IPR029052">
    <property type="entry name" value="Metallo-depent_PP-like"/>
</dbReference>
<comment type="caution">
    <text evidence="4">The sequence shown here is derived from an EMBL/GenBank/DDBJ whole genome shotgun (WGS) entry which is preliminary data.</text>
</comment>
<accession>A0A542YNS6</accession>
<dbReference type="Gene3D" id="3.60.21.70">
    <property type="entry name" value="PhoD-like phosphatase"/>
    <property type="match status" value="1"/>
</dbReference>
<keyword evidence="5" id="KW-1185">Reference proteome</keyword>
<evidence type="ECO:0000256" key="1">
    <source>
        <dbReference type="SAM" id="MobiDB-lite"/>
    </source>
</evidence>
<feature type="region of interest" description="Disordered" evidence="1">
    <location>
        <begin position="581"/>
        <end position="600"/>
    </location>
</feature>
<feature type="domain" description="PhoD-like phosphatase metallophosphatase" evidence="2">
    <location>
        <begin position="164"/>
        <end position="487"/>
    </location>
</feature>
<dbReference type="InterPro" id="IPR018946">
    <property type="entry name" value="PhoD-like_MPP"/>
</dbReference>
<dbReference type="CDD" id="cd07389">
    <property type="entry name" value="MPP_PhoD"/>
    <property type="match status" value="1"/>
</dbReference>
<dbReference type="SUPFAM" id="SSF56300">
    <property type="entry name" value="Metallo-dependent phosphatases"/>
    <property type="match status" value="1"/>
</dbReference>
<proteinExistence type="predicted"/>
<evidence type="ECO:0000259" key="2">
    <source>
        <dbReference type="Pfam" id="PF09423"/>
    </source>
</evidence>
<organism evidence="4 5">
    <name type="scientific">Ornithinicoccus hortensis</name>
    <dbReference type="NCBI Taxonomy" id="82346"/>
    <lineage>
        <taxon>Bacteria</taxon>
        <taxon>Bacillati</taxon>
        <taxon>Actinomycetota</taxon>
        <taxon>Actinomycetes</taxon>
        <taxon>Micrococcales</taxon>
        <taxon>Intrasporangiaceae</taxon>
        <taxon>Ornithinicoccus</taxon>
    </lineage>
</organism>
<dbReference type="InterPro" id="IPR056702">
    <property type="entry name" value="DUF7800"/>
</dbReference>
<sequence>MVAWEAPTVGWQTAVMSSSLVLGPMLRHTDTTSAAVWVETRRAAQVSVHAGTDEDGSPRVWRAPTFRVHGHHYALVEVTGLRPGERTAYRVEVDGAPAWPPPDDPFPPAELHTLTGDEEVNLAFGSCRTSVPHDRAHHLTHGVDALRTLALAVAGGERPDVGVPDLLLLLGDQVYADATSEAMQEFIASRRSLDEEPGTELADYAEYAHLYSLAWSEPALRWLFSWLPSLMIFDDHDVRDDWNTSVQWREEMEATSWWHGRIVAALASYWVYQHLGNLSVAERAEDEMWRELLTRRELAGADVEVDLTDVLDAFAERVDKHPETYRWSYARRLGDARLVVIDSRAARKLEPGRRSMLDEAEMAWLDEQVRGDCSHLVIGTSLPYLLPQGLHHLESWNEAVVDGGWGRRLVGVGERLRTAFDLEHWGAFTDGFERVGRMVQEVADGQRGAAPGSVLFLSGDVHHSYISEVDRSGGSRVLQLVCSPIRNPLPRVLRTATAVLARGIARPAARGLARSAGVARPPFAWHTVAGPWFDNNIALLRVEQDRLSTSWLTGEVRHGDHDHPILQVAADVELDVPVPGPGALAGDPAVAHVHGRQQRP</sequence>